<feature type="compositionally biased region" description="Basic and acidic residues" evidence="1">
    <location>
        <begin position="106"/>
        <end position="116"/>
    </location>
</feature>
<feature type="region of interest" description="Disordered" evidence="1">
    <location>
        <begin position="93"/>
        <end position="142"/>
    </location>
</feature>
<reference evidence="2" key="1">
    <citation type="submission" date="2013-07" db="EMBL/GenBank/DDBJ databases">
        <title>The Genome Sequence of Cryptococcus dejecticola CBS10117.</title>
        <authorList>
            <consortium name="The Broad Institute Genome Sequencing Platform"/>
            <person name="Cuomo C."/>
            <person name="Litvintseva A."/>
            <person name="Chen Y."/>
            <person name="Heitman J."/>
            <person name="Sun S."/>
            <person name="Springer D."/>
            <person name="Dromer F."/>
            <person name="Young S.K."/>
            <person name="Zeng Q."/>
            <person name="Gargeya S."/>
            <person name="Fitzgerald M."/>
            <person name="Abouelleil A."/>
            <person name="Alvarado L."/>
            <person name="Berlin A.M."/>
            <person name="Chapman S.B."/>
            <person name="Dewar J."/>
            <person name="Goldberg J."/>
            <person name="Griggs A."/>
            <person name="Gujja S."/>
            <person name="Hansen M."/>
            <person name="Howarth C."/>
            <person name="Imamovic A."/>
            <person name="Larimer J."/>
            <person name="McCowan C."/>
            <person name="Murphy C."/>
            <person name="Pearson M."/>
            <person name="Priest M."/>
            <person name="Roberts A."/>
            <person name="Saif S."/>
            <person name="Shea T."/>
            <person name="Sykes S."/>
            <person name="Wortman J."/>
            <person name="Nusbaum C."/>
            <person name="Birren B."/>
        </authorList>
    </citation>
    <scope>NUCLEOTIDE SEQUENCE [LARGE SCALE GENOMIC DNA]</scope>
    <source>
        <strain evidence="2">CBS 10117</strain>
    </source>
</reference>
<dbReference type="STRING" id="1296121.A0A1A5ZV04"/>
<feature type="compositionally biased region" description="Basic and acidic residues" evidence="1">
    <location>
        <begin position="133"/>
        <end position="142"/>
    </location>
</feature>
<name>A0A1A5ZV04_9TREE</name>
<gene>
    <name evidence="2" type="ORF">I303_08413</name>
</gene>
<dbReference type="EMBL" id="KI894037">
    <property type="protein sequence ID" value="OBR81642.1"/>
    <property type="molecule type" value="Genomic_DNA"/>
</dbReference>
<evidence type="ECO:0000313" key="2">
    <source>
        <dbReference type="EMBL" id="OBR81642.1"/>
    </source>
</evidence>
<organism evidence="2">
    <name type="scientific">Kwoniella dejecticola CBS 10117</name>
    <dbReference type="NCBI Taxonomy" id="1296121"/>
    <lineage>
        <taxon>Eukaryota</taxon>
        <taxon>Fungi</taxon>
        <taxon>Dikarya</taxon>
        <taxon>Basidiomycota</taxon>
        <taxon>Agaricomycotina</taxon>
        <taxon>Tremellomycetes</taxon>
        <taxon>Tremellales</taxon>
        <taxon>Cryptococcaceae</taxon>
        <taxon>Kwoniella</taxon>
    </lineage>
</organism>
<accession>A0A1A5ZV04</accession>
<evidence type="ECO:0000256" key="1">
    <source>
        <dbReference type="SAM" id="MobiDB-lite"/>
    </source>
</evidence>
<sequence>MARGGKTSAGLEGRLYSLSVIAWADFRLGISASDPASDDSAVRNAGLNMRVHQTQMAGEPLRELNWDHPFSPPEILHEELVNSQAEVTVDLQTEKKHNQRSSPSWHRLDRQPKRPTDAPLGQKAVSGDSPLVGRDDDTRHEGNGTGFHGHYCHVPGVDLMIVQVFNYGLDQSGFWTFRVSDILVEKRLGH</sequence>
<protein>
    <submittedName>
        <fullName evidence="2">Uncharacterized protein</fullName>
    </submittedName>
</protein>
<dbReference type="AlphaFoldDB" id="A0A1A5ZV04"/>
<dbReference type="OrthoDB" id="2588793at2759"/>
<proteinExistence type="predicted"/>
<dbReference type="VEuPathDB" id="FungiDB:I303_08413"/>